<accession>A0A2R5FL65</accession>
<dbReference type="Proteomes" id="UP000245124">
    <property type="component" value="Unassembled WGS sequence"/>
</dbReference>
<keyword evidence="1" id="KW-0175">Coiled coil</keyword>
<proteinExistence type="predicted"/>
<sequence length="116" mass="13223">MGTTKDEKTTSRREEAEVKPLDIARRNGITGREGQNLRNQQERDHRASSQKSSIFSSGTAVTGGMLDHLIDEYCSQVAIKQEEIERLNNEVSRLETRVQEFKALRAELQKQFQEAS</sequence>
<keyword evidence="4" id="KW-1185">Reference proteome</keyword>
<evidence type="ECO:0000313" key="4">
    <source>
        <dbReference type="Proteomes" id="UP000245124"/>
    </source>
</evidence>
<feature type="coiled-coil region" evidence="1">
    <location>
        <begin position="70"/>
        <end position="111"/>
    </location>
</feature>
<evidence type="ECO:0000313" key="3">
    <source>
        <dbReference type="EMBL" id="GBG18188.1"/>
    </source>
</evidence>
<evidence type="ECO:0000256" key="2">
    <source>
        <dbReference type="SAM" id="MobiDB-lite"/>
    </source>
</evidence>
<organism evidence="3 4">
    <name type="scientific">Nostoc commune NIES-4072</name>
    <dbReference type="NCBI Taxonomy" id="2005467"/>
    <lineage>
        <taxon>Bacteria</taxon>
        <taxon>Bacillati</taxon>
        <taxon>Cyanobacteriota</taxon>
        <taxon>Cyanophyceae</taxon>
        <taxon>Nostocales</taxon>
        <taxon>Nostocaceae</taxon>
        <taxon>Nostoc</taxon>
    </lineage>
</organism>
<gene>
    <name evidence="3" type="ORF">NIES4072_18520</name>
</gene>
<feature type="compositionally biased region" description="Polar residues" evidence="2">
    <location>
        <begin position="49"/>
        <end position="60"/>
    </location>
</feature>
<protein>
    <submittedName>
        <fullName evidence="3">Uncharacterized protein</fullName>
    </submittedName>
</protein>
<dbReference type="EMBL" id="BDUD01000001">
    <property type="protein sequence ID" value="GBG18188.1"/>
    <property type="molecule type" value="Genomic_DNA"/>
</dbReference>
<feature type="region of interest" description="Disordered" evidence="2">
    <location>
        <begin position="1"/>
        <end position="60"/>
    </location>
</feature>
<name>A0A2R5FL65_NOSCO</name>
<comment type="caution">
    <text evidence="3">The sequence shown here is derived from an EMBL/GenBank/DDBJ whole genome shotgun (WGS) entry which is preliminary data.</text>
</comment>
<reference evidence="3 4" key="1">
    <citation type="submission" date="2017-06" db="EMBL/GenBank/DDBJ databases">
        <title>Genome sequencing of cyanobaciteial culture collection at National Institute for Environmental Studies (NIES).</title>
        <authorList>
            <person name="Hirose Y."/>
            <person name="Shimura Y."/>
            <person name="Fujisawa T."/>
            <person name="Nakamura Y."/>
            <person name="Kawachi M."/>
        </authorList>
    </citation>
    <scope>NUCLEOTIDE SEQUENCE [LARGE SCALE GENOMIC DNA]</scope>
    <source>
        <strain evidence="3 4">NIES-4072</strain>
    </source>
</reference>
<feature type="compositionally biased region" description="Basic and acidic residues" evidence="2">
    <location>
        <begin position="1"/>
        <end position="25"/>
    </location>
</feature>
<evidence type="ECO:0000256" key="1">
    <source>
        <dbReference type="SAM" id="Coils"/>
    </source>
</evidence>
<dbReference type="AlphaFoldDB" id="A0A2R5FL65"/>